<dbReference type="AlphaFoldDB" id="A0AA88HT49"/>
<reference evidence="1" key="1">
    <citation type="submission" date="2023-07" db="EMBL/GenBank/DDBJ databases">
        <title>Chromosome-level genome assembly of Artemia franciscana.</title>
        <authorList>
            <person name="Jo E."/>
        </authorList>
    </citation>
    <scope>NUCLEOTIDE SEQUENCE</scope>
    <source>
        <tissue evidence="1">Whole body</tissue>
    </source>
</reference>
<keyword evidence="2" id="KW-1185">Reference proteome</keyword>
<evidence type="ECO:0000313" key="2">
    <source>
        <dbReference type="Proteomes" id="UP001187531"/>
    </source>
</evidence>
<dbReference type="Proteomes" id="UP001187531">
    <property type="component" value="Unassembled WGS sequence"/>
</dbReference>
<sequence length="79" mass="9266">MFIREWFIYSIFDFDPLLAALVRKFRYSCFKIYGTYFQNLQENGEDDSDHSDLSDDEIPDLFIPGDAKDTCVLEVIILS</sequence>
<name>A0AA88HT49_ARTSF</name>
<proteinExistence type="predicted"/>
<organism evidence="1 2">
    <name type="scientific">Artemia franciscana</name>
    <name type="common">Brine shrimp</name>
    <name type="synonym">Artemia sanfranciscana</name>
    <dbReference type="NCBI Taxonomy" id="6661"/>
    <lineage>
        <taxon>Eukaryota</taxon>
        <taxon>Metazoa</taxon>
        <taxon>Ecdysozoa</taxon>
        <taxon>Arthropoda</taxon>
        <taxon>Crustacea</taxon>
        <taxon>Branchiopoda</taxon>
        <taxon>Anostraca</taxon>
        <taxon>Artemiidae</taxon>
        <taxon>Artemia</taxon>
    </lineage>
</organism>
<comment type="caution">
    <text evidence="1">The sequence shown here is derived from an EMBL/GenBank/DDBJ whole genome shotgun (WGS) entry which is preliminary data.</text>
</comment>
<dbReference type="EMBL" id="JAVRJZ010000010">
    <property type="protein sequence ID" value="KAK2717475.1"/>
    <property type="molecule type" value="Genomic_DNA"/>
</dbReference>
<protein>
    <submittedName>
        <fullName evidence="1">Uncharacterized protein</fullName>
    </submittedName>
</protein>
<evidence type="ECO:0000313" key="1">
    <source>
        <dbReference type="EMBL" id="KAK2717475.1"/>
    </source>
</evidence>
<accession>A0AA88HT49</accession>
<gene>
    <name evidence="1" type="ORF">QYM36_006300</name>
</gene>